<protein>
    <submittedName>
        <fullName evidence="8">Cytochrome D ubiquinol oxidase subunit II</fullName>
    </submittedName>
</protein>
<keyword evidence="5 7" id="KW-1133">Transmembrane helix</keyword>
<keyword evidence="9" id="KW-1185">Reference proteome</keyword>
<gene>
    <name evidence="8" type="primary">cioB</name>
    <name evidence="8" type="ORF">Prum_091690</name>
</gene>
<dbReference type="GO" id="GO:0019646">
    <property type="term" value="P:aerobic electron transport chain"/>
    <property type="evidence" value="ECO:0007669"/>
    <property type="project" value="TreeGrafter"/>
</dbReference>
<dbReference type="Pfam" id="PF02322">
    <property type="entry name" value="Cyt_bd_oxida_II"/>
    <property type="match status" value="1"/>
</dbReference>
<dbReference type="GO" id="GO:0070069">
    <property type="term" value="C:cytochrome complex"/>
    <property type="evidence" value="ECO:0007669"/>
    <property type="project" value="TreeGrafter"/>
</dbReference>
<evidence type="ECO:0000313" key="8">
    <source>
        <dbReference type="EMBL" id="GFJ95527.1"/>
    </source>
</evidence>
<evidence type="ECO:0000256" key="3">
    <source>
        <dbReference type="ARBA" id="ARBA00022475"/>
    </source>
</evidence>
<name>A0A6V8LN68_9ACTN</name>
<dbReference type="GO" id="GO:0009055">
    <property type="term" value="F:electron transfer activity"/>
    <property type="evidence" value="ECO:0007669"/>
    <property type="project" value="TreeGrafter"/>
</dbReference>
<dbReference type="AlphaFoldDB" id="A0A6V8LN68"/>
<keyword evidence="3" id="KW-1003">Cell membrane</keyword>
<dbReference type="GO" id="GO:0016682">
    <property type="term" value="F:oxidoreductase activity, acting on diphenols and related substances as donors, oxygen as acceptor"/>
    <property type="evidence" value="ECO:0007669"/>
    <property type="project" value="TreeGrafter"/>
</dbReference>
<evidence type="ECO:0000256" key="4">
    <source>
        <dbReference type="ARBA" id="ARBA00022692"/>
    </source>
</evidence>
<evidence type="ECO:0000256" key="5">
    <source>
        <dbReference type="ARBA" id="ARBA00022989"/>
    </source>
</evidence>
<dbReference type="PANTHER" id="PTHR43141:SF4">
    <property type="entry name" value="CYTOCHROME BD2 SUBUNIT II"/>
    <property type="match status" value="1"/>
</dbReference>
<reference evidence="8 9" key="1">
    <citation type="submission" date="2020-03" db="EMBL/GenBank/DDBJ databases">
        <title>Whole genome shotgun sequence of Phytohabitans rumicis NBRC 108638.</title>
        <authorList>
            <person name="Komaki H."/>
            <person name="Tamura T."/>
        </authorList>
    </citation>
    <scope>NUCLEOTIDE SEQUENCE [LARGE SCALE GENOMIC DNA]</scope>
    <source>
        <strain evidence="8 9">NBRC 108638</strain>
    </source>
</reference>
<feature type="transmembrane region" description="Helical" evidence="7">
    <location>
        <begin position="208"/>
        <end position="227"/>
    </location>
</feature>
<feature type="transmembrane region" description="Helical" evidence="7">
    <location>
        <begin position="278"/>
        <end position="296"/>
    </location>
</feature>
<dbReference type="Proteomes" id="UP000482960">
    <property type="component" value="Unassembled WGS sequence"/>
</dbReference>
<evidence type="ECO:0000256" key="1">
    <source>
        <dbReference type="ARBA" id="ARBA00004651"/>
    </source>
</evidence>
<feature type="transmembrane region" description="Helical" evidence="7">
    <location>
        <begin position="6"/>
        <end position="32"/>
    </location>
</feature>
<proteinExistence type="inferred from homology"/>
<feature type="transmembrane region" description="Helical" evidence="7">
    <location>
        <begin position="53"/>
        <end position="73"/>
    </location>
</feature>
<keyword evidence="4 7" id="KW-0812">Transmembrane</keyword>
<dbReference type="PANTHER" id="PTHR43141">
    <property type="entry name" value="CYTOCHROME BD2 SUBUNIT II"/>
    <property type="match status" value="1"/>
</dbReference>
<evidence type="ECO:0000313" key="9">
    <source>
        <dbReference type="Proteomes" id="UP000482960"/>
    </source>
</evidence>
<dbReference type="EMBL" id="BLPG01000001">
    <property type="protein sequence ID" value="GFJ95527.1"/>
    <property type="molecule type" value="Genomic_DNA"/>
</dbReference>
<feature type="transmembrane region" description="Helical" evidence="7">
    <location>
        <begin position="239"/>
        <end position="258"/>
    </location>
</feature>
<feature type="transmembrane region" description="Helical" evidence="7">
    <location>
        <begin position="134"/>
        <end position="157"/>
    </location>
</feature>
<comment type="subcellular location">
    <subcellularLocation>
        <location evidence="1">Cell membrane</location>
        <topology evidence="1">Multi-pass membrane protein</topology>
    </subcellularLocation>
</comment>
<comment type="caution">
    <text evidence="8">The sequence shown here is derived from an EMBL/GenBank/DDBJ whole genome shotgun (WGS) entry which is preliminary data.</text>
</comment>
<evidence type="ECO:0000256" key="7">
    <source>
        <dbReference type="SAM" id="Phobius"/>
    </source>
</evidence>
<reference evidence="8 9" key="2">
    <citation type="submission" date="2020-03" db="EMBL/GenBank/DDBJ databases">
        <authorList>
            <person name="Ichikawa N."/>
            <person name="Kimura A."/>
            <person name="Kitahashi Y."/>
            <person name="Uohara A."/>
        </authorList>
    </citation>
    <scope>NUCLEOTIDE SEQUENCE [LARGE SCALE GENOMIC DNA]</scope>
    <source>
        <strain evidence="8 9">NBRC 108638</strain>
    </source>
</reference>
<dbReference type="RefSeq" id="WP_173083135.1">
    <property type="nucleotide sequence ID" value="NZ_BAABJB010000021.1"/>
</dbReference>
<organism evidence="8 9">
    <name type="scientific">Phytohabitans rumicis</name>
    <dbReference type="NCBI Taxonomy" id="1076125"/>
    <lineage>
        <taxon>Bacteria</taxon>
        <taxon>Bacillati</taxon>
        <taxon>Actinomycetota</taxon>
        <taxon>Actinomycetes</taxon>
        <taxon>Micromonosporales</taxon>
        <taxon>Micromonosporaceae</taxon>
    </lineage>
</organism>
<dbReference type="InterPro" id="IPR003317">
    <property type="entry name" value="Cyt-d_oxidase_su2"/>
</dbReference>
<sequence length="312" mass="32548">MTTVWFGLILLCLLMYVVLDGYDLGIGIATLAERDARYRHEMLEQVAQAWDGNETWLVLLAVALWAGFPAAFGTILPHAYLPLIVMLFSLVVRGVSVEMASQSHPAPRWETAFGVASLTAALSQGAAAGTLTGAIGGFSALSALTVTCGYLALGYAYTKWKTTGRLRARAGRRGTITAVLATVLAAACLVAVNVTAAPPHLHDPARTVAAGGLLLIAAAGVAATLATLRRGSPHDGLPLVGLVTAVVTVAIALVVTRYPALTPDLTLADAAAPHHTMAFLAVGIGLNVPLILYYTWFAHHTFHGKLGGTHGN</sequence>
<accession>A0A6V8LN68</accession>
<feature type="transmembrane region" description="Helical" evidence="7">
    <location>
        <begin position="178"/>
        <end position="196"/>
    </location>
</feature>
<evidence type="ECO:0000256" key="2">
    <source>
        <dbReference type="ARBA" id="ARBA00007543"/>
    </source>
</evidence>
<dbReference type="GO" id="GO:0005886">
    <property type="term" value="C:plasma membrane"/>
    <property type="evidence" value="ECO:0007669"/>
    <property type="project" value="UniProtKB-SubCell"/>
</dbReference>
<keyword evidence="6 7" id="KW-0472">Membrane</keyword>
<evidence type="ECO:0000256" key="6">
    <source>
        <dbReference type="ARBA" id="ARBA00023136"/>
    </source>
</evidence>
<comment type="similarity">
    <text evidence="2">Belongs to the cytochrome ubiquinol oxidase subunit 2 family.</text>
</comment>